<dbReference type="PRINTS" id="PR00778">
    <property type="entry name" value="HTHARSR"/>
</dbReference>
<dbReference type="NCBIfam" id="NF033788">
    <property type="entry name" value="HTH_metalloreg"/>
    <property type="match status" value="1"/>
</dbReference>
<organism evidence="5 6">
    <name type="scientific">Paenibacillus marchantiophytorum</name>
    <dbReference type="NCBI Taxonomy" id="1619310"/>
    <lineage>
        <taxon>Bacteria</taxon>
        <taxon>Bacillati</taxon>
        <taxon>Bacillota</taxon>
        <taxon>Bacilli</taxon>
        <taxon>Bacillales</taxon>
        <taxon>Paenibacillaceae</taxon>
        <taxon>Paenibacillus</taxon>
    </lineage>
</organism>
<dbReference type="InterPro" id="IPR036390">
    <property type="entry name" value="WH_DNA-bd_sf"/>
</dbReference>
<dbReference type="CDD" id="cd00090">
    <property type="entry name" value="HTH_ARSR"/>
    <property type="match status" value="1"/>
</dbReference>
<protein>
    <submittedName>
        <fullName evidence="5">Transcriptional regulator</fullName>
    </submittedName>
</protein>
<keyword evidence="3" id="KW-0804">Transcription</keyword>
<evidence type="ECO:0000313" key="5">
    <source>
        <dbReference type="EMBL" id="GGI45935.1"/>
    </source>
</evidence>
<proteinExistence type="predicted"/>
<evidence type="ECO:0000256" key="3">
    <source>
        <dbReference type="ARBA" id="ARBA00023163"/>
    </source>
</evidence>
<dbReference type="Proteomes" id="UP000615455">
    <property type="component" value="Unassembled WGS sequence"/>
</dbReference>
<evidence type="ECO:0000259" key="4">
    <source>
        <dbReference type="PROSITE" id="PS50987"/>
    </source>
</evidence>
<comment type="caution">
    <text evidence="5">The sequence shown here is derived from an EMBL/GenBank/DDBJ whole genome shotgun (WGS) entry which is preliminary data.</text>
</comment>
<gene>
    <name evidence="5" type="ORF">GCM10008018_14610</name>
</gene>
<reference evidence="6" key="1">
    <citation type="journal article" date="2019" name="Int. J. Syst. Evol. Microbiol.">
        <title>The Global Catalogue of Microorganisms (GCM) 10K type strain sequencing project: providing services to taxonomists for standard genome sequencing and annotation.</title>
        <authorList>
            <consortium name="The Broad Institute Genomics Platform"/>
            <consortium name="The Broad Institute Genome Sequencing Center for Infectious Disease"/>
            <person name="Wu L."/>
            <person name="Ma J."/>
        </authorList>
    </citation>
    <scope>NUCLEOTIDE SEQUENCE [LARGE SCALE GENOMIC DNA]</scope>
    <source>
        <strain evidence="6">CGMCC 1.15043</strain>
    </source>
</reference>
<evidence type="ECO:0000313" key="6">
    <source>
        <dbReference type="Proteomes" id="UP000615455"/>
    </source>
</evidence>
<keyword evidence="1" id="KW-0805">Transcription regulation</keyword>
<dbReference type="PANTHER" id="PTHR33154:SF12">
    <property type="entry name" value="TRANSCRIPTIONAL REGULATORY PROTEIN"/>
    <property type="match status" value="1"/>
</dbReference>
<sequence length="102" mass="11629">MRPLFHPARGDLELATILHALSDDNRLRVIKRLHEHGELYCGAIEIDIPKSTLSHHLKVLRESGLIHTRMEGTLRYTSLRRDDLQARFPGLLDTILPLVSTS</sequence>
<keyword evidence="2" id="KW-0238">DNA-binding</keyword>
<evidence type="ECO:0000256" key="1">
    <source>
        <dbReference type="ARBA" id="ARBA00023015"/>
    </source>
</evidence>
<dbReference type="SUPFAM" id="SSF46785">
    <property type="entry name" value="Winged helix' DNA-binding domain"/>
    <property type="match status" value="1"/>
</dbReference>
<name>A0ABQ2BU75_9BACL</name>
<dbReference type="PROSITE" id="PS50987">
    <property type="entry name" value="HTH_ARSR_2"/>
    <property type="match status" value="1"/>
</dbReference>
<dbReference type="InterPro" id="IPR001845">
    <property type="entry name" value="HTH_ArsR_DNA-bd_dom"/>
</dbReference>
<dbReference type="InterPro" id="IPR036388">
    <property type="entry name" value="WH-like_DNA-bd_sf"/>
</dbReference>
<dbReference type="InterPro" id="IPR011991">
    <property type="entry name" value="ArsR-like_HTH"/>
</dbReference>
<dbReference type="InterPro" id="IPR051081">
    <property type="entry name" value="HTH_MetalResp_TranReg"/>
</dbReference>
<feature type="domain" description="HTH arsR-type" evidence="4">
    <location>
        <begin position="6"/>
        <end position="99"/>
    </location>
</feature>
<accession>A0ABQ2BU75</accession>
<evidence type="ECO:0000256" key="2">
    <source>
        <dbReference type="ARBA" id="ARBA00023125"/>
    </source>
</evidence>
<keyword evidence="6" id="KW-1185">Reference proteome</keyword>
<dbReference type="EMBL" id="BMHE01000005">
    <property type="protein sequence ID" value="GGI45935.1"/>
    <property type="molecule type" value="Genomic_DNA"/>
</dbReference>
<dbReference type="Gene3D" id="1.10.10.10">
    <property type="entry name" value="Winged helix-like DNA-binding domain superfamily/Winged helix DNA-binding domain"/>
    <property type="match status" value="1"/>
</dbReference>
<dbReference type="SMART" id="SM00418">
    <property type="entry name" value="HTH_ARSR"/>
    <property type="match status" value="1"/>
</dbReference>
<dbReference type="RefSeq" id="WP_189009771.1">
    <property type="nucleotide sequence ID" value="NZ_BMHE01000005.1"/>
</dbReference>
<dbReference type="Pfam" id="PF12840">
    <property type="entry name" value="HTH_20"/>
    <property type="match status" value="1"/>
</dbReference>
<dbReference type="PANTHER" id="PTHR33154">
    <property type="entry name" value="TRANSCRIPTIONAL REGULATOR, ARSR FAMILY"/>
    <property type="match status" value="1"/>
</dbReference>